<comment type="caution">
    <text evidence="1">The sequence shown here is derived from an EMBL/GenBank/DDBJ whole genome shotgun (WGS) entry which is preliminary data.</text>
</comment>
<sequence length="41" mass="4574">MHQNGRSKLHRILSFCLLHLSGNHVILAPGNQSESPGEEHE</sequence>
<organism evidence="1">
    <name type="scientific">gut metagenome</name>
    <dbReference type="NCBI Taxonomy" id="749906"/>
    <lineage>
        <taxon>unclassified sequences</taxon>
        <taxon>metagenomes</taxon>
        <taxon>organismal metagenomes</taxon>
    </lineage>
</organism>
<name>J9GE28_9ZZZZ</name>
<dbReference type="EMBL" id="AMCI01001429">
    <property type="protein sequence ID" value="EJX05577.1"/>
    <property type="molecule type" value="Genomic_DNA"/>
</dbReference>
<gene>
    <name evidence="1" type="ORF">EVA_06315</name>
</gene>
<accession>J9GE28</accession>
<evidence type="ECO:0000313" key="1">
    <source>
        <dbReference type="EMBL" id="EJX05577.1"/>
    </source>
</evidence>
<proteinExistence type="predicted"/>
<reference evidence="1" key="1">
    <citation type="journal article" date="2012" name="PLoS ONE">
        <title>Gene sets for utilization of primary and secondary nutrition supplies in the distal gut of endangered iberian lynx.</title>
        <authorList>
            <person name="Alcaide M."/>
            <person name="Messina E."/>
            <person name="Richter M."/>
            <person name="Bargiela R."/>
            <person name="Peplies J."/>
            <person name="Huws S.A."/>
            <person name="Newbold C.J."/>
            <person name="Golyshin P.N."/>
            <person name="Simon M.A."/>
            <person name="Lopez G."/>
            <person name="Yakimov M.M."/>
            <person name="Ferrer M."/>
        </authorList>
    </citation>
    <scope>NUCLEOTIDE SEQUENCE</scope>
</reference>
<dbReference type="AlphaFoldDB" id="J9GE28"/>
<protein>
    <submittedName>
        <fullName evidence="1">Uncharacterized protein</fullName>
    </submittedName>
</protein>